<dbReference type="OrthoDB" id="3212458at2"/>
<gene>
    <name evidence="1" type="ORF">FC770_03035</name>
</gene>
<dbReference type="RefSeq" id="WP_137064616.1">
    <property type="nucleotide sequence ID" value="NZ_CP040748.1"/>
</dbReference>
<evidence type="ECO:0008006" key="3">
    <source>
        <dbReference type="Google" id="ProtNLM"/>
    </source>
</evidence>
<dbReference type="InterPro" id="IPR011008">
    <property type="entry name" value="Dimeric_a/b-barrel"/>
</dbReference>
<sequence length="121" mass="13052">MTRYLISFTEDSVTFAAEDLRQVVTDAAEVTAAAKDAGVWLFGGGPKGYDTMVVEPDGTLIASYALITANLAGFTIIDVDSPADAYEWAHRIAVACRCAQEVRELLDDPTQRHGVDQAVQD</sequence>
<organism evidence="1 2">
    <name type="scientific">Nocardioides jishulii</name>
    <dbReference type="NCBI Taxonomy" id="2575440"/>
    <lineage>
        <taxon>Bacteria</taxon>
        <taxon>Bacillati</taxon>
        <taxon>Actinomycetota</taxon>
        <taxon>Actinomycetes</taxon>
        <taxon>Propionibacteriales</taxon>
        <taxon>Nocardioidaceae</taxon>
        <taxon>Nocardioides</taxon>
    </lineage>
</organism>
<dbReference type="EMBL" id="SZPY01000001">
    <property type="protein sequence ID" value="TKI64156.1"/>
    <property type="molecule type" value="Genomic_DNA"/>
</dbReference>
<protein>
    <recommendedName>
        <fullName evidence="3">YCII-related domain-containing protein</fullName>
    </recommendedName>
</protein>
<dbReference type="Gene3D" id="3.30.70.1060">
    <property type="entry name" value="Dimeric alpha+beta barrel"/>
    <property type="match status" value="1"/>
</dbReference>
<comment type="caution">
    <text evidence="1">The sequence shown here is derived from an EMBL/GenBank/DDBJ whole genome shotgun (WGS) entry which is preliminary data.</text>
</comment>
<proteinExistence type="predicted"/>
<keyword evidence="2" id="KW-1185">Reference proteome</keyword>
<evidence type="ECO:0000313" key="1">
    <source>
        <dbReference type="EMBL" id="TKI64156.1"/>
    </source>
</evidence>
<accession>A0A4U2YRN9</accession>
<evidence type="ECO:0000313" key="2">
    <source>
        <dbReference type="Proteomes" id="UP000307808"/>
    </source>
</evidence>
<dbReference type="Proteomes" id="UP000307808">
    <property type="component" value="Unassembled WGS sequence"/>
</dbReference>
<dbReference type="AlphaFoldDB" id="A0A4U2YRN9"/>
<dbReference type="SUPFAM" id="SSF54909">
    <property type="entry name" value="Dimeric alpha+beta barrel"/>
    <property type="match status" value="1"/>
</dbReference>
<name>A0A4U2YRN9_9ACTN</name>
<reference evidence="1 2" key="1">
    <citation type="submission" date="2019-04" db="EMBL/GenBank/DDBJ databases">
        <authorList>
            <person name="Dong K."/>
        </authorList>
    </citation>
    <scope>NUCLEOTIDE SEQUENCE [LARGE SCALE GENOMIC DNA]</scope>
    <source>
        <strain evidence="2">dk3543</strain>
    </source>
</reference>